<comment type="function">
    <text evidence="7">Modifies, by uridylylation and deuridylylation, the PII regulatory proteins (GlnB and homologs), in response to the nitrogen status of the cell that GlnD senses through the glutamine level. Under low glutamine levels, catalyzes the conversion of the PII proteins and UTP to PII-UMP and PPi, while under higher glutamine levels, GlnD hydrolyzes PII-UMP to PII and UMP (deuridylylation). Thus, controls uridylylation state and activity of the PII proteins, and plays an important role in the regulation of nitrogen metabolism.</text>
</comment>
<gene>
    <name evidence="7" type="primary">glnD</name>
    <name evidence="10" type="ORF">SAMN05216387_11522</name>
</gene>
<dbReference type="InterPro" id="IPR010043">
    <property type="entry name" value="UTase/UR"/>
</dbReference>
<accession>A0A1H7R602</accession>
<keyword evidence="1 7" id="KW-0808">Transferase</keyword>
<dbReference type="InterPro" id="IPR002912">
    <property type="entry name" value="ACT_dom"/>
</dbReference>
<dbReference type="Pfam" id="PF01966">
    <property type="entry name" value="HD"/>
    <property type="match status" value="1"/>
</dbReference>
<comment type="catalytic activity">
    <reaction evidence="7">
        <text>[protein-PII]-L-tyrosine + UTP = [protein-PII]-uridylyl-L-tyrosine + diphosphate</text>
        <dbReference type="Rhea" id="RHEA:13673"/>
        <dbReference type="Rhea" id="RHEA-COMP:12147"/>
        <dbReference type="Rhea" id="RHEA-COMP:12148"/>
        <dbReference type="ChEBI" id="CHEBI:33019"/>
        <dbReference type="ChEBI" id="CHEBI:46398"/>
        <dbReference type="ChEBI" id="CHEBI:46858"/>
        <dbReference type="ChEBI" id="CHEBI:90602"/>
        <dbReference type="EC" id="2.7.7.59"/>
    </reaction>
</comment>
<proteinExistence type="inferred from homology"/>
<organism evidence="10 11">
    <name type="scientific">Nitrosovibrio tenuis</name>
    <dbReference type="NCBI Taxonomy" id="1233"/>
    <lineage>
        <taxon>Bacteria</taxon>
        <taxon>Pseudomonadati</taxon>
        <taxon>Pseudomonadota</taxon>
        <taxon>Betaproteobacteria</taxon>
        <taxon>Nitrosomonadales</taxon>
        <taxon>Nitrosomonadaceae</taxon>
        <taxon>Nitrosovibrio</taxon>
    </lineage>
</organism>
<dbReference type="CDD" id="cd05401">
    <property type="entry name" value="NT_GlnE_GlnD_like"/>
    <property type="match status" value="1"/>
</dbReference>
<comment type="cofactor">
    <cofactor evidence="7">
        <name>Mg(2+)</name>
        <dbReference type="ChEBI" id="CHEBI:18420"/>
    </cofactor>
</comment>
<protein>
    <recommendedName>
        <fullName evidence="7">Bifunctional uridylyltransferase/uridylyl-removing enzyme</fullName>
        <shortName evidence="7">UTase/UR</shortName>
    </recommendedName>
    <alternativeName>
        <fullName evidence="7">Bifunctional [protein-PII] modification enzyme</fullName>
    </alternativeName>
    <alternativeName>
        <fullName evidence="7">Bifunctional nitrogen sensor protein</fullName>
    </alternativeName>
    <domain>
        <recommendedName>
            <fullName evidence="7">[Protein-PII] uridylyltransferase</fullName>
            <shortName evidence="7">PII uridylyltransferase</shortName>
            <shortName evidence="7">UTase</shortName>
            <ecNumber evidence="7">2.7.7.59</ecNumber>
        </recommendedName>
    </domain>
    <domain>
        <recommendedName>
            <fullName evidence="7">[Protein-PII]-UMP uridylyl-removing enzyme</fullName>
            <shortName evidence="7">UR</shortName>
            <ecNumber evidence="7">3.1.4.-</ecNumber>
        </recommendedName>
    </domain>
</protein>
<dbReference type="Pfam" id="PF01842">
    <property type="entry name" value="ACT"/>
    <property type="match status" value="1"/>
</dbReference>
<feature type="domain" description="ACT" evidence="8">
    <location>
        <begin position="701"/>
        <end position="782"/>
    </location>
</feature>
<dbReference type="SMART" id="SM00471">
    <property type="entry name" value="HDc"/>
    <property type="match status" value="1"/>
</dbReference>
<comment type="domain">
    <text evidence="7">Has four distinct domains: an N-terminal nucleotidyltransferase (NT) domain responsible for UTase activity, a central HD domain that encodes UR activity, and two C-terminal ACT domains that seem to have a role in glutamine sensing.</text>
</comment>
<dbReference type="PROSITE" id="PS51831">
    <property type="entry name" value="HD"/>
    <property type="match status" value="1"/>
</dbReference>
<dbReference type="SUPFAM" id="SSF81593">
    <property type="entry name" value="Nucleotidyltransferase substrate binding subunit/domain"/>
    <property type="match status" value="1"/>
</dbReference>
<dbReference type="OrthoDB" id="9758038at2"/>
<dbReference type="PANTHER" id="PTHR47320:SF1">
    <property type="entry name" value="BIFUNCTIONAL URIDYLYLTRANSFERASE_URIDYLYL-REMOVING ENZYME"/>
    <property type="match status" value="1"/>
</dbReference>
<dbReference type="NCBIfam" id="TIGR01693">
    <property type="entry name" value="UTase_glnD"/>
    <property type="match status" value="1"/>
</dbReference>
<dbReference type="Gene3D" id="1.10.3210.10">
    <property type="entry name" value="Hypothetical protein af1432"/>
    <property type="match status" value="1"/>
</dbReference>
<name>A0A1H7R602_9PROT</name>
<dbReference type="GO" id="GO:0008081">
    <property type="term" value="F:phosphoric diester hydrolase activity"/>
    <property type="evidence" value="ECO:0007669"/>
    <property type="project" value="UniProtKB-UniRule"/>
</dbReference>
<evidence type="ECO:0000256" key="2">
    <source>
        <dbReference type="ARBA" id="ARBA00022695"/>
    </source>
</evidence>
<dbReference type="SUPFAM" id="SSF81301">
    <property type="entry name" value="Nucleotidyltransferase"/>
    <property type="match status" value="1"/>
</dbReference>
<evidence type="ECO:0000256" key="3">
    <source>
        <dbReference type="ARBA" id="ARBA00022737"/>
    </source>
</evidence>
<evidence type="ECO:0000256" key="6">
    <source>
        <dbReference type="ARBA" id="ARBA00023268"/>
    </source>
</evidence>
<sequence>MRSRKAIGKSRNNSLENPLKNPLDMEVIKEKLLEGRELLRQCYSENRDGSALLRGHAKLIDGILRRVWHDMAMPKGIALVAVGGYGRGQLFPHSDVDLLVLFPSVEGSAHEIDSATRARLEHWVSFLWDIGLEVGHSVRTLAQCMEEAAKDITVQTSLLEARQLAGPGSLFRKFSRAMQDTLEPHAFFMAKQLEQQQRHGRYHDAIYNLEPNLKEGPGGLRDLQNILWVSRAAGLGKSWRDLAKHGFITYREARLAHCHQAILQDFRIRLHYLAGRREDRLVFDYQTSLAEELGIAAKPPRHAVEVLMQRYYRAARGVTQINAILLVTIHAEIFPASREVPVVINERFQKRGELLEVRDEATFRQNPGAILESILLLQQNPDLKAPSAATLRGMWRTASLIDSAFRREPRHRAMFMEILRQPRGLTRELRLMNRYGILGRYLPAFGRIVGQMQHDLFHVYTVDEHILMVVRNLRRFMAPEFCHEYPLCSRLIGEFERPEVLYLAGLFHDIAKGRHGDHSKLGKADARRFCEQHGMLPEDVELVTWLVENHLIMSMTAQKKDLSDVDVIAEFAGRMGDERHLIALYLLTVADIRGTSPRVWNAWKGKLLEDLFWATRRHLCGEAAQTAGMLENRRNEALELLRRDDIPAEVHEQLWSALDSSYLLLHEPEEIAWHTRHLRHQIKASAAVVKARLAPAKTGIEVLVYTADQKDLFARICDFFDHSDYNIVQAKIHTTRHGYALDTFLVLDSANMTERHGDILGFIEHELAGRLQQEEPLEPPPRGRLSRHLKHFPITPEVDIESDEKGVFHILSIVAGDQPGLLSRIAQVLVQFGVNVHSAKINTLGERAEDTFLVTGNILSEAKTLIHLETQLIKALQTSRETAGESLEKNAAEPIAEDVHKGFTEAHSDSLALAGAR</sequence>
<dbReference type="STRING" id="1233.SAMN05216387_11522"/>
<feature type="domain" description="ACT" evidence="8">
    <location>
        <begin position="810"/>
        <end position="880"/>
    </location>
</feature>
<dbReference type="InterPro" id="IPR003607">
    <property type="entry name" value="HD/PDEase_dom"/>
</dbReference>
<dbReference type="Pfam" id="PF08335">
    <property type="entry name" value="GlnD_UR_UTase"/>
    <property type="match status" value="1"/>
</dbReference>
<dbReference type="Proteomes" id="UP000198620">
    <property type="component" value="Unassembled WGS sequence"/>
</dbReference>
<dbReference type="AlphaFoldDB" id="A0A1H7R602"/>
<dbReference type="EC" id="2.7.7.59" evidence="7"/>
<evidence type="ECO:0000256" key="7">
    <source>
        <dbReference type="HAMAP-Rule" id="MF_00277"/>
    </source>
</evidence>
<keyword evidence="5 7" id="KW-0460">Magnesium</keyword>
<keyword evidence="3" id="KW-0677">Repeat</keyword>
<comment type="caution">
    <text evidence="7">Lacks conserved residue(s) required for the propagation of feature annotation.</text>
</comment>
<keyword evidence="6 7" id="KW-0511">Multifunctional enzyme</keyword>
<dbReference type="CDD" id="cd04900">
    <property type="entry name" value="ACT_UUR-like_1"/>
    <property type="match status" value="1"/>
</dbReference>
<dbReference type="GO" id="GO:0008773">
    <property type="term" value="F:[protein-PII] uridylyltransferase activity"/>
    <property type="evidence" value="ECO:0007669"/>
    <property type="project" value="UniProtKB-UniRule"/>
</dbReference>
<comment type="similarity">
    <text evidence="7">Belongs to the GlnD family.</text>
</comment>
<evidence type="ECO:0000259" key="9">
    <source>
        <dbReference type="PROSITE" id="PS51831"/>
    </source>
</evidence>
<dbReference type="SUPFAM" id="SSF55021">
    <property type="entry name" value="ACT-like"/>
    <property type="match status" value="2"/>
</dbReference>
<evidence type="ECO:0000256" key="4">
    <source>
        <dbReference type="ARBA" id="ARBA00022801"/>
    </source>
</evidence>
<dbReference type="PROSITE" id="PS51671">
    <property type="entry name" value="ACT"/>
    <property type="match status" value="2"/>
</dbReference>
<evidence type="ECO:0000256" key="5">
    <source>
        <dbReference type="ARBA" id="ARBA00022842"/>
    </source>
</evidence>
<dbReference type="InterPro" id="IPR002934">
    <property type="entry name" value="Polymerase_NTP_transf_dom"/>
</dbReference>
<dbReference type="NCBIfam" id="NF002837">
    <property type="entry name" value="PRK03059.1"/>
    <property type="match status" value="1"/>
</dbReference>
<dbReference type="Pfam" id="PF01909">
    <property type="entry name" value="NTP_transf_2"/>
    <property type="match status" value="1"/>
</dbReference>
<dbReference type="HAMAP" id="MF_00277">
    <property type="entry name" value="PII_uridylyl_transf"/>
    <property type="match status" value="1"/>
</dbReference>
<dbReference type="PANTHER" id="PTHR47320">
    <property type="entry name" value="BIFUNCTIONAL URIDYLYLTRANSFERASE/URIDYLYL-REMOVING ENZYME"/>
    <property type="match status" value="1"/>
</dbReference>
<dbReference type="CDD" id="cd04899">
    <property type="entry name" value="ACT_ACR-UUR-like_2"/>
    <property type="match status" value="1"/>
</dbReference>
<reference evidence="10 11" key="1">
    <citation type="submission" date="2016-10" db="EMBL/GenBank/DDBJ databases">
        <authorList>
            <person name="de Groot N.N."/>
        </authorList>
    </citation>
    <scope>NUCLEOTIDE SEQUENCE [LARGE SCALE GENOMIC DNA]</scope>
    <source>
        <strain evidence="10 11">Nv1</strain>
    </source>
</reference>
<evidence type="ECO:0000313" key="10">
    <source>
        <dbReference type="EMBL" id="SEL55651.1"/>
    </source>
</evidence>
<dbReference type="CDD" id="cd00077">
    <property type="entry name" value="HDc"/>
    <property type="match status" value="1"/>
</dbReference>
<dbReference type="GO" id="GO:0006808">
    <property type="term" value="P:regulation of nitrogen utilization"/>
    <property type="evidence" value="ECO:0007669"/>
    <property type="project" value="UniProtKB-UniRule"/>
</dbReference>
<dbReference type="Gene3D" id="3.30.70.260">
    <property type="match status" value="1"/>
</dbReference>
<feature type="domain" description="HD" evidence="9">
    <location>
        <begin position="462"/>
        <end position="614"/>
    </location>
</feature>
<evidence type="ECO:0000259" key="8">
    <source>
        <dbReference type="PROSITE" id="PS51671"/>
    </source>
</evidence>
<evidence type="ECO:0000313" key="11">
    <source>
        <dbReference type="Proteomes" id="UP000198620"/>
    </source>
</evidence>
<dbReference type="SUPFAM" id="SSF109604">
    <property type="entry name" value="HD-domain/PDEase-like"/>
    <property type="match status" value="1"/>
</dbReference>
<comment type="activity regulation">
    <text evidence="7">Uridylyltransferase (UTase) activity is inhibited by glutamine, while glutamine activates uridylyl-removing (UR) activity.</text>
</comment>
<comment type="catalytic activity">
    <reaction evidence="7">
        <text>[protein-PII]-uridylyl-L-tyrosine + H2O = [protein-PII]-L-tyrosine + UMP + H(+)</text>
        <dbReference type="Rhea" id="RHEA:48600"/>
        <dbReference type="Rhea" id="RHEA-COMP:12147"/>
        <dbReference type="Rhea" id="RHEA-COMP:12148"/>
        <dbReference type="ChEBI" id="CHEBI:15377"/>
        <dbReference type="ChEBI" id="CHEBI:15378"/>
        <dbReference type="ChEBI" id="CHEBI:46858"/>
        <dbReference type="ChEBI" id="CHEBI:57865"/>
        <dbReference type="ChEBI" id="CHEBI:90602"/>
    </reaction>
</comment>
<dbReference type="PIRSF" id="PIRSF006288">
    <property type="entry name" value="PII_uridyltransf"/>
    <property type="match status" value="1"/>
</dbReference>
<dbReference type="InterPro" id="IPR043519">
    <property type="entry name" value="NT_sf"/>
</dbReference>
<dbReference type="InterPro" id="IPR013546">
    <property type="entry name" value="PII_UdlTrfase/GS_AdlTrfase"/>
</dbReference>
<evidence type="ECO:0000256" key="1">
    <source>
        <dbReference type="ARBA" id="ARBA00022679"/>
    </source>
</evidence>
<dbReference type="InterPro" id="IPR006674">
    <property type="entry name" value="HD_domain"/>
</dbReference>
<keyword evidence="2 7" id="KW-0548">Nucleotidyltransferase</keyword>
<feature type="region of interest" description="Uridylyltransferase" evidence="7">
    <location>
        <begin position="1"/>
        <end position="343"/>
    </location>
</feature>
<dbReference type="InterPro" id="IPR045865">
    <property type="entry name" value="ACT-like_dom_sf"/>
</dbReference>
<dbReference type="EMBL" id="FOBH01000015">
    <property type="protein sequence ID" value="SEL55651.1"/>
    <property type="molecule type" value="Genomic_DNA"/>
</dbReference>
<keyword evidence="11" id="KW-1185">Reference proteome</keyword>
<dbReference type="EC" id="3.1.4.-" evidence="7"/>
<keyword evidence="4 7" id="KW-0378">Hydrolase</keyword>